<dbReference type="RefSeq" id="WP_184933059.1">
    <property type="nucleotide sequence ID" value="NZ_JACHJY010000016.1"/>
</dbReference>
<accession>A0A7W7XG11</accession>
<evidence type="ECO:0000313" key="4">
    <source>
        <dbReference type="Proteomes" id="UP000582643"/>
    </source>
</evidence>
<dbReference type="AlphaFoldDB" id="A0A7W7XG11"/>
<protein>
    <submittedName>
        <fullName evidence="3">Surfactin synthase thioesterase subunit</fullName>
    </submittedName>
</protein>
<reference evidence="3 4" key="1">
    <citation type="submission" date="2020-08" db="EMBL/GenBank/DDBJ databases">
        <title>Genomic Encyclopedia of Type Strains, Phase III (KMG-III): the genomes of soil and plant-associated and newly described type strains.</title>
        <authorList>
            <person name="Whitman W."/>
        </authorList>
    </citation>
    <scope>NUCLEOTIDE SEQUENCE [LARGE SCALE GENOMIC DNA]</scope>
    <source>
        <strain evidence="3 4">SFB5A</strain>
    </source>
</reference>
<dbReference type="SUPFAM" id="SSF53474">
    <property type="entry name" value="alpha/beta-Hydrolases"/>
    <property type="match status" value="1"/>
</dbReference>
<comment type="caution">
    <text evidence="3">The sequence shown here is derived from an EMBL/GenBank/DDBJ whole genome shotgun (WGS) entry which is preliminary data.</text>
</comment>
<dbReference type="PANTHER" id="PTHR11487">
    <property type="entry name" value="THIOESTERASE"/>
    <property type="match status" value="1"/>
</dbReference>
<evidence type="ECO:0000259" key="2">
    <source>
        <dbReference type="Pfam" id="PF00975"/>
    </source>
</evidence>
<comment type="similarity">
    <text evidence="1">Belongs to the thioesterase family.</text>
</comment>
<dbReference type="GO" id="GO:0008610">
    <property type="term" value="P:lipid biosynthetic process"/>
    <property type="evidence" value="ECO:0007669"/>
    <property type="project" value="TreeGrafter"/>
</dbReference>
<dbReference type="Proteomes" id="UP000582643">
    <property type="component" value="Unassembled WGS sequence"/>
</dbReference>
<dbReference type="EMBL" id="JACHJY010000016">
    <property type="protein sequence ID" value="MBB4987035.1"/>
    <property type="molecule type" value="Genomic_DNA"/>
</dbReference>
<gene>
    <name evidence="3" type="ORF">GGE06_008007</name>
</gene>
<organism evidence="3 4">
    <name type="scientific">Streptomyces nymphaeiformis</name>
    <dbReference type="NCBI Taxonomy" id="2663842"/>
    <lineage>
        <taxon>Bacteria</taxon>
        <taxon>Bacillati</taxon>
        <taxon>Actinomycetota</taxon>
        <taxon>Actinomycetes</taxon>
        <taxon>Kitasatosporales</taxon>
        <taxon>Streptomycetaceae</taxon>
        <taxon>Streptomyces</taxon>
    </lineage>
</organism>
<dbReference type="PANTHER" id="PTHR11487:SF0">
    <property type="entry name" value="S-ACYL FATTY ACID SYNTHASE THIOESTERASE, MEDIUM CHAIN"/>
    <property type="match status" value="1"/>
</dbReference>
<name>A0A7W7XG11_9ACTN</name>
<evidence type="ECO:0000256" key="1">
    <source>
        <dbReference type="ARBA" id="ARBA00007169"/>
    </source>
</evidence>
<dbReference type="InterPro" id="IPR001031">
    <property type="entry name" value="Thioesterase"/>
</dbReference>
<feature type="domain" description="Thioesterase" evidence="2">
    <location>
        <begin position="16"/>
        <end position="239"/>
    </location>
</feature>
<sequence length="250" mass="27134">MNRYFAARPRDGAPLRLFCFHHAGAGAMAFAGWAGRIGPQVSVVPVRLPGRESRLGEARITDVASLFDEFDEHLGPLLEQGPYAFYGHSLGALVAYRFAEHRIGSGRQAPVGVVVGACMPPDLPNPLIGAGHLDDEALLALLSSFGGVPEELLARPKWLREMLATTRADLSLGRALREGARTPLPCPIWAFAGKSDRVATPGAVAQWERWTTSSFRFRTLAGGHFFVRDDELPRVLGELLAEEHLFAAAD</sequence>
<keyword evidence="4" id="KW-1185">Reference proteome</keyword>
<proteinExistence type="inferred from homology"/>
<dbReference type="Gene3D" id="3.40.50.1820">
    <property type="entry name" value="alpha/beta hydrolase"/>
    <property type="match status" value="1"/>
</dbReference>
<dbReference type="InterPro" id="IPR012223">
    <property type="entry name" value="TEII"/>
</dbReference>
<dbReference type="Pfam" id="PF00975">
    <property type="entry name" value="Thioesterase"/>
    <property type="match status" value="1"/>
</dbReference>
<dbReference type="InterPro" id="IPR029058">
    <property type="entry name" value="AB_hydrolase_fold"/>
</dbReference>
<evidence type="ECO:0000313" key="3">
    <source>
        <dbReference type="EMBL" id="MBB4987035.1"/>
    </source>
</evidence>